<protein>
    <submittedName>
        <fullName evidence="2">Predicted membrane protein</fullName>
    </submittedName>
</protein>
<keyword evidence="3" id="KW-1185">Reference proteome</keyword>
<evidence type="ECO:0000313" key="2">
    <source>
        <dbReference type="EMBL" id="AAK79817.1"/>
    </source>
</evidence>
<dbReference type="RefSeq" id="WP_010965158.1">
    <property type="nucleotide sequence ID" value="NC_003030.1"/>
</dbReference>
<accession>Q97I03</accession>
<name>Q97I03_CLOAB</name>
<organism evidence="2 3">
    <name type="scientific">Clostridium acetobutylicum (strain ATCC 824 / DSM 792 / JCM 1419 / IAM 19013 / LMG 5710 / NBRC 13948 / NRRL B-527 / VKM B-1787 / 2291 / W)</name>
    <dbReference type="NCBI Taxonomy" id="272562"/>
    <lineage>
        <taxon>Bacteria</taxon>
        <taxon>Bacillati</taxon>
        <taxon>Bacillota</taxon>
        <taxon>Clostridia</taxon>
        <taxon>Eubacteriales</taxon>
        <taxon>Clostridiaceae</taxon>
        <taxon>Clostridium</taxon>
    </lineage>
</organism>
<proteinExistence type="predicted"/>
<dbReference type="KEGG" id="cac:CA_C1853"/>
<keyword evidence="1" id="KW-0472">Membrane</keyword>
<dbReference type="OrthoDB" id="49365at2"/>
<dbReference type="AlphaFoldDB" id="Q97I03"/>
<dbReference type="PIR" id="F97128">
    <property type="entry name" value="F97128"/>
</dbReference>
<dbReference type="STRING" id="272562.CA_C1853"/>
<keyword evidence="1" id="KW-0812">Transmembrane</keyword>
<dbReference type="GeneID" id="44998345"/>
<reference evidence="2 3" key="1">
    <citation type="journal article" date="2001" name="J. Bacteriol.">
        <title>Genome sequence and comparative analysis of the solvent-producing bacterium Clostridium acetobutylicum.</title>
        <authorList>
            <person name="Nolling J."/>
            <person name="Breton G."/>
            <person name="Omelchenko M.V."/>
            <person name="Makarova K.S."/>
            <person name="Zeng Q."/>
            <person name="Gibson R."/>
            <person name="Lee H.M."/>
            <person name="Dubois J."/>
            <person name="Qiu D."/>
            <person name="Hitti J."/>
            <person name="Wolf Y.I."/>
            <person name="Tatusov R.L."/>
            <person name="Sabathe F."/>
            <person name="Doucette-Stamm L."/>
            <person name="Soucaille P."/>
            <person name="Daly M.J."/>
            <person name="Bennett G.N."/>
            <person name="Koonin E.V."/>
            <person name="Smith D.R."/>
        </authorList>
    </citation>
    <scope>NUCLEOTIDE SEQUENCE [LARGE SCALE GENOMIC DNA]</scope>
    <source>
        <strain evidence="3">ATCC 824 / DSM 792 / JCM 1419 / LMG 5710 / VKM B-1787</strain>
    </source>
</reference>
<evidence type="ECO:0000256" key="1">
    <source>
        <dbReference type="SAM" id="Phobius"/>
    </source>
</evidence>
<dbReference type="PATRIC" id="fig|272562.8.peg.2057"/>
<sequence length="166" mass="18559">MKKSNVFLGGLLVLIGILAILHQFSYLGFISSRSMVGFLLLIIGVAFDLSYFIGKKNSSNLIAGGILLTLGIFYIGKSYFYLYALSAVTWQIYTFSIAVGLYQAYIFANKDKGTLIAATILTVVSIFSAVSNIFRIMMPIWFNRSFIFPIILILAGIYILFKNFRN</sequence>
<feature type="transmembrane region" description="Helical" evidence="1">
    <location>
        <begin position="35"/>
        <end position="54"/>
    </location>
</feature>
<dbReference type="eggNOG" id="ENOG5032W6G">
    <property type="taxonomic scope" value="Bacteria"/>
</dbReference>
<gene>
    <name evidence="2" type="ordered locus">CA_C1853</name>
</gene>
<feature type="transmembrane region" description="Helical" evidence="1">
    <location>
        <begin position="61"/>
        <end position="84"/>
    </location>
</feature>
<feature type="transmembrane region" description="Helical" evidence="1">
    <location>
        <begin position="140"/>
        <end position="161"/>
    </location>
</feature>
<keyword evidence="1" id="KW-1133">Transmembrane helix</keyword>
<dbReference type="HOGENOM" id="CLU_129275_0_0_9"/>
<evidence type="ECO:0000313" key="3">
    <source>
        <dbReference type="Proteomes" id="UP000000814"/>
    </source>
</evidence>
<dbReference type="Proteomes" id="UP000000814">
    <property type="component" value="Chromosome"/>
</dbReference>
<feature type="transmembrane region" description="Helical" evidence="1">
    <location>
        <begin position="90"/>
        <end position="108"/>
    </location>
</feature>
<dbReference type="EMBL" id="AE001437">
    <property type="protein sequence ID" value="AAK79817.1"/>
    <property type="molecule type" value="Genomic_DNA"/>
</dbReference>
<feature type="transmembrane region" description="Helical" evidence="1">
    <location>
        <begin position="7"/>
        <end position="29"/>
    </location>
</feature>
<feature type="transmembrane region" description="Helical" evidence="1">
    <location>
        <begin position="115"/>
        <end position="134"/>
    </location>
</feature>